<sequence length="57" mass="6398">MIGNVLQLLKSIDWLQIIKWAFEIALPILLSKEHPADNTKVKEVADALGVDVGKEER</sequence>
<reference evidence="1" key="1">
    <citation type="submission" date="2020-04" db="EMBL/GenBank/DDBJ databases">
        <authorList>
            <person name="Chiriac C."/>
            <person name="Salcher M."/>
            <person name="Ghai R."/>
            <person name="Kavagutti S V."/>
        </authorList>
    </citation>
    <scope>NUCLEOTIDE SEQUENCE</scope>
</reference>
<evidence type="ECO:0000313" key="1">
    <source>
        <dbReference type="EMBL" id="CAB4139245.1"/>
    </source>
</evidence>
<gene>
    <name evidence="1" type="ORF">UFOVP338_25</name>
</gene>
<accession>A0A6J5LXK9</accession>
<dbReference type="EMBL" id="LR796351">
    <property type="protein sequence ID" value="CAB4139245.1"/>
    <property type="molecule type" value="Genomic_DNA"/>
</dbReference>
<protein>
    <submittedName>
        <fullName evidence="1">Uncharacterized protein</fullName>
    </submittedName>
</protein>
<proteinExistence type="predicted"/>
<organism evidence="1">
    <name type="scientific">uncultured Caudovirales phage</name>
    <dbReference type="NCBI Taxonomy" id="2100421"/>
    <lineage>
        <taxon>Viruses</taxon>
        <taxon>Duplodnaviria</taxon>
        <taxon>Heunggongvirae</taxon>
        <taxon>Uroviricota</taxon>
        <taxon>Caudoviricetes</taxon>
        <taxon>Peduoviridae</taxon>
        <taxon>Maltschvirus</taxon>
        <taxon>Maltschvirus maltsch</taxon>
    </lineage>
</organism>
<name>A0A6J5LXK9_9CAUD</name>